<dbReference type="OrthoDB" id="1082056at2"/>
<feature type="transmembrane region" description="Helical" evidence="1">
    <location>
        <begin position="142"/>
        <end position="161"/>
    </location>
</feature>
<feature type="transmembrane region" description="Helical" evidence="1">
    <location>
        <begin position="443"/>
        <end position="464"/>
    </location>
</feature>
<feature type="transmembrane region" description="Helical" evidence="1">
    <location>
        <begin position="118"/>
        <end position="136"/>
    </location>
</feature>
<feature type="transmembrane region" description="Helical" evidence="1">
    <location>
        <begin position="27"/>
        <end position="48"/>
    </location>
</feature>
<sequence length="620" mass="62720">MPPERSAVTLAAPSARALPGDVPLPAVVLFLLAVFVAAGGWLPALAALGDPESAMRLVAVREFLGGRGWYDLLEPRLGLSPGVMLPWSRLADLPLATLILALDPAAGRPAAELLAVNLWPPIAFVLFGWGVVATVLRFADGVAAAAALVLVVLSPPALALFAPGHLGVDTLHAVLFAWTLAALVRADGSARAAAAAGVLVAASIAIGPGTPVPMLLAGAVPALAWIRDGDRWRRGFAAYGIAFAAAVAVFFLLCVPPARWSVPATDRLSAVHLVAAAVGGLGAAAIARVLRGGPADGATGYLLRGAGVAGVVSVLVAVVAAAFPGWLDAIGADPRPGALSVETATAARSVLDVARLTPWQLPGHFAGPAVALVLATVAAAVSRRGRSYGPVLLAASLAASLVMALWRQGDLAIAQIAAAVAITVAGTVIARNGLGPRHPAAPLLHNAWVLAAPLLWALTGDLALDGTQRRLQRVAAVATAECLAALGETLAALPPGLVVAPPAYGPHLLLRTASPVLAAPFPTAVEGVLAADAILFADDGRRPFDAAGARTLALCPHDADTRALAGRAPQGLASRLVAGERPAWLEVVADGPAALVLRRRTEPTDVTGSLPPPVLRPALD</sequence>
<dbReference type="AlphaFoldDB" id="A0A4R6RFD9"/>
<feature type="transmembrane region" description="Helical" evidence="1">
    <location>
        <begin position="302"/>
        <end position="327"/>
    </location>
</feature>
<keyword evidence="1" id="KW-0472">Membrane</keyword>
<evidence type="ECO:0008006" key="4">
    <source>
        <dbReference type="Google" id="ProtNLM"/>
    </source>
</evidence>
<feature type="transmembrane region" description="Helical" evidence="1">
    <location>
        <begin position="412"/>
        <end position="431"/>
    </location>
</feature>
<keyword evidence="3" id="KW-1185">Reference proteome</keyword>
<dbReference type="EMBL" id="SNXY01000007">
    <property type="protein sequence ID" value="TDP85013.1"/>
    <property type="molecule type" value="Genomic_DNA"/>
</dbReference>
<dbReference type="RefSeq" id="WP_126540894.1">
    <property type="nucleotide sequence ID" value="NZ_BSPM01000004.1"/>
</dbReference>
<evidence type="ECO:0000313" key="3">
    <source>
        <dbReference type="Proteomes" id="UP000294547"/>
    </source>
</evidence>
<gene>
    <name evidence="2" type="ORF">EDD54_1858</name>
</gene>
<feature type="transmembrane region" description="Helical" evidence="1">
    <location>
        <begin position="361"/>
        <end position="381"/>
    </location>
</feature>
<comment type="caution">
    <text evidence="2">The sequence shown here is derived from an EMBL/GenBank/DDBJ whole genome shotgun (WGS) entry which is preliminary data.</text>
</comment>
<feature type="transmembrane region" description="Helical" evidence="1">
    <location>
        <begin position="192"/>
        <end position="224"/>
    </location>
</feature>
<organism evidence="2 3">
    <name type="scientific">Oharaeibacter diazotrophicus</name>
    <dbReference type="NCBI Taxonomy" id="1920512"/>
    <lineage>
        <taxon>Bacteria</taxon>
        <taxon>Pseudomonadati</taxon>
        <taxon>Pseudomonadota</taxon>
        <taxon>Alphaproteobacteria</taxon>
        <taxon>Hyphomicrobiales</taxon>
        <taxon>Pleomorphomonadaceae</taxon>
        <taxon>Oharaeibacter</taxon>
    </lineage>
</organism>
<feature type="transmembrane region" description="Helical" evidence="1">
    <location>
        <begin position="388"/>
        <end position="406"/>
    </location>
</feature>
<feature type="transmembrane region" description="Helical" evidence="1">
    <location>
        <begin position="270"/>
        <end position="290"/>
    </location>
</feature>
<reference evidence="2 3" key="1">
    <citation type="submission" date="2019-03" db="EMBL/GenBank/DDBJ databases">
        <title>Genomic Encyclopedia of Type Strains, Phase IV (KMG-IV): sequencing the most valuable type-strain genomes for metagenomic binning, comparative biology and taxonomic classification.</title>
        <authorList>
            <person name="Goeker M."/>
        </authorList>
    </citation>
    <scope>NUCLEOTIDE SEQUENCE [LARGE SCALE GENOMIC DNA]</scope>
    <source>
        <strain evidence="2 3">DSM 102969</strain>
    </source>
</reference>
<accession>A0A4R6RFD9</accession>
<keyword evidence="1" id="KW-1133">Transmembrane helix</keyword>
<evidence type="ECO:0000313" key="2">
    <source>
        <dbReference type="EMBL" id="TDP85013.1"/>
    </source>
</evidence>
<dbReference type="Proteomes" id="UP000294547">
    <property type="component" value="Unassembled WGS sequence"/>
</dbReference>
<keyword evidence="1" id="KW-0812">Transmembrane</keyword>
<name>A0A4R6RFD9_9HYPH</name>
<protein>
    <recommendedName>
        <fullName evidence="4">4-amino-4-deoxy-L-arabinose transferase-like glycosyltransferase</fullName>
    </recommendedName>
</protein>
<feature type="transmembrane region" description="Helical" evidence="1">
    <location>
        <begin position="236"/>
        <end position="258"/>
    </location>
</feature>
<proteinExistence type="predicted"/>
<evidence type="ECO:0000256" key="1">
    <source>
        <dbReference type="SAM" id="Phobius"/>
    </source>
</evidence>